<name>A0ABW5G7F6_9PSEU</name>
<dbReference type="Gene3D" id="3.50.50.60">
    <property type="entry name" value="FAD/NAD(P)-binding domain"/>
    <property type="match status" value="1"/>
</dbReference>
<proteinExistence type="predicted"/>
<dbReference type="InterPro" id="IPR051704">
    <property type="entry name" value="FAD_aromatic-hydroxylase"/>
</dbReference>
<evidence type="ECO:0000259" key="2">
    <source>
        <dbReference type="Pfam" id="PF01494"/>
    </source>
</evidence>
<keyword evidence="3" id="KW-0503">Monooxygenase</keyword>
<dbReference type="InterPro" id="IPR036188">
    <property type="entry name" value="FAD/NAD-bd_sf"/>
</dbReference>
<keyword evidence="3" id="KW-0560">Oxidoreductase</keyword>
<gene>
    <name evidence="3" type="ORF">ACFSYJ_01005</name>
</gene>
<sequence length="410" mass="43858">MRVVICGAGIAGLACAHRMAGLGAEVVVLEKAGGPREQGYMIDFFGPGYDAAEAMGVLPAIRARAHDVEEAVLIDGAGRRRGGVRLARFAGPVAGRLSSILRPDLEKVLRDSLPERVRLRFGASPTGIDTDRDGVRCVLADGAVVEADLLVGADGIHSAVRRLCFGPEPEFLRYLGFHTAAYRFRDPDIHAALKGRFCLTEAVGAQLGCYGLGGDEVAVFAVHRAPDPAVPSDVPAALRAAYGSLGWVVPAVLDRCPPSAEVYYDQVAQIELPRWSRDRVVLLGDAAYAVSLLAGQGASLAVAGAYVLADRLARSASVVAGLAAYERMWRPAAERTQRDARSTARWFVPASRARLRVRRLAVRAVRLPGVDRLVTAAVAGRPTDLIHRLRDDGPSGRPRVPSRNDEGRTR</sequence>
<dbReference type="EMBL" id="JBHUKU010000001">
    <property type="protein sequence ID" value="MFD2457151.1"/>
    <property type="molecule type" value="Genomic_DNA"/>
</dbReference>
<feature type="region of interest" description="Disordered" evidence="1">
    <location>
        <begin position="385"/>
        <end position="410"/>
    </location>
</feature>
<dbReference type="PRINTS" id="PR00420">
    <property type="entry name" value="RNGMNOXGNASE"/>
</dbReference>
<dbReference type="InterPro" id="IPR002938">
    <property type="entry name" value="FAD-bd"/>
</dbReference>
<evidence type="ECO:0000313" key="3">
    <source>
        <dbReference type="EMBL" id="MFD2457151.1"/>
    </source>
</evidence>
<feature type="compositionally biased region" description="Basic and acidic residues" evidence="1">
    <location>
        <begin position="385"/>
        <end position="394"/>
    </location>
</feature>
<dbReference type="RefSeq" id="WP_345402278.1">
    <property type="nucleotide sequence ID" value="NZ_BAABHG010000013.1"/>
</dbReference>
<feature type="domain" description="FAD-binding" evidence="2">
    <location>
        <begin position="2"/>
        <end position="337"/>
    </location>
</feature>
<evidence type="ECO:0000256" key="1">
    <source>
        <dbReference type="SAM" id="MobiDB-lite"/>
    </source>
</evidence>
<comment type="caution">
    <text evidence="3">The sequence shown here is derived from an EMBL/GenBank/DDBJ whole genome shotgun (WGS) entry which is preliminary data.</text>
</comment>
<evidence type="ECO:0000313" key="4">
    <source>
        <dbReference type="Proteomes" id="UP001597419"/>
    </source>
</evidence>
<dbReference type="PROSITE" id="PS51257">
    <property type="entry name" value="PROKAR_LIPOPROTEIN"/>
    <property type="match status" value="1"/>
</dbReference>
<accession>A0ABW5G7F6</accession>
<protein>
    <submittedName>
        <fullName evidence="3">FAD-dependent monooxygenase</fullName>
    </submittedName>
</protein>
<dbReference type="GO" id="GO:0004497">
    <property type="term" value="F:monooxygenase activity"/>
    <property type="evidence" value="ECO:0007669"/>
    <property type="project" value="UniProtKB-KW"/>
</dbReference>
<keyword evidence="4" id="KW-1185">Reference proteome</keyword>
<dbReference type="PANTHER" id="PTHR46865">
    <property type="entry name" value="OXIDOREDUCTASE-RELATED"/>
    <property type="match status" value="1"/>
</dbReference>
<dbReference type="Gene3D" id="3.30.9.10">
    <property type="entry name" value="D-Amino Acid Oxidase, subunit A, domain 2"/>
    <property type="match status" value="1"/>
</dbReference>
<dbReference type="SUPFAM" id="SSF51905">
    <property type="entry name" value="FAD/NAD(P)-binding domain"/>
    <property type="match status" value="1"/>
</dbReference>
<dbReference type="Proteomes" id="UP001597419">
    <property type="component" value="Unassembled WGS sequence"/>
</dbReference>
<dbReference type="PANTHER" id="PTHR46865:SF8">
    <property type="entry name" value="POSSIBLE OXIDOREDUCTASE"/>
    <property type="match status" value="1"/>
</dbReference>
<organism evidence="3 4">
    <name type="scientific">Amycolatopsis samaneae</name>
    <dbReference type="NCBI Taxonomy" id="664691"/>
    <lineage>
        <taxon>Bacteria</taxon>
        <taxon>Bacillati</taxon>
        <taxon>Actinomycetota</taxon>
        <taxon>Actinomycetes</taxon>
        <taxon>Pseudonocardiales</taxon>
        <taxon>Pseudonocardiaceae</taxon>
        <taxon>Amycolatopsis</taxon>
    </lineage>
</organism>
<dbReference type="Pfam" id="PF01494">
    <property type="entry name" value="FAD_binding_3"/>
    <property type="match status" value="1"/>
</dbReference>
<reference evidence="4" key="1">
    <citation type="journal article" date="2019" name="Int. J. Syst. Evol. Microbiol.">
        <title>The Global Catalogue of Microorganisms (GCM) 10K type strain sequencing project: providing services to taxonomists for standard genome sequencing and annotation.</title>
        <authorList>
            <consortium name="The Broad Institute Genomics Platform"/>
            <consortium name="The Broad Institute Genome Sequencing Center for Infectious Disease"/>
            <person name="Wu L."/>
            <person name="Ma J."/>
        </authorList>
    </citation>
    <scope>NUCLEOTIDE SEQUENCE [LARGE SCALE GENOMIC DNA]</scope>
    <source>
        <strain evidence="4">CGMCC 4.7643</strain>
    </source>
</reference>